<comment type="caution">
    <text evidence="6">The sequence shown here is derived from an EMBL/GenBank/DDBJ whole genome shotgun (WGS) entry which is preliminary data.</text>
</comment>
<keyword evidence="4" id="KW-0479">Metal-binding</keyword>
<comment type="subcellular location">
    <subcellularLocation>
        <location evidence="1">Secreted</location>
    </subcellularLocation>
</comment>
<dbReference type="PROSITE" id="PS50292">
    <property type="entry name" value="PEROXIDASE_3"/>
    <property type="match status" value="1"/>
</dbReference>
<evidence type="ECO:0000256" key="2">
    <source>
        <dbReference type="ARBA" id="ARBA00022525"/>
    </source>
</evidence>
<dbReference type="SUPFAM" id="SSF48113">
    <property type="entry name" value="Heme-dependent peroxidases"/>
    <property type="match status" value="2"/>
</dbReference>
<evidence type="ECO:0000313" key="6">
    <source>
        <dbReference type="EMBL" id="PXF40414.1"/>
    </source>
</evidence>
<dbReference type="GO" id="GO:0005576">
    <property type="term" value="C:extracellular region"/>
    <property type="evidence" value="ECO:0007669"/>
    <property type="project" value="UniProtKB-SubCell"/>
</dbReference>
<keyword evidence="3" id="KW-0325">Glycoprotein</keyword>
<evidence type="ECO:0000313" key="7">
    <source>
        <dbReference type="Proteomes" id="UP000247409"/>
    </source>
</evidence>
<dbReference type="Gene3D" id="1.10.640.10">
    <property type="entry name" value="Haem peroxidase domain superfamily, animal type"/>
    <property type="match status" value="2"/>
</dbReference>
<feature type="binding site" description="axial binding residue" evidence="4">
    <location>
        <position position="417"/>
    </location>
    <ligand>
        <name>heme b</name>
        <dbReference type="ChEBI" id="CHEBI:60344"/>
    </ligand>
    <ligandPart>
        <name>Fe</name>
        <dbReference type="ChEBI" id="CHEBI:18248"/>
    </ligandPart>
</feature>
<reference evidence="6 7" key="1">
    <citation type="journal article" date="2018" name="Mol. Biol. Evol.">
        <title>Analysis of the draft genome of the red seaweed Gracilariopsis chorda provides insights into genome size evolution in Rhodophyta.</title>
        <authorList>
            <person name="Lee J."/>
            <person name="Yang E.C."/>
            <person name="Graf L."/>
            <person name="Yang J.H."/>
            <person name="Qiu H."/>
            <person name="Zel Zion U."/>
            <person name="Chan C.X."/>
            <person name="Stephens T.G."/>
            <person name="Weber A.P.M."/>
            <person name="Boo G.H."/>
            <person name="Boo S.M."/>
            <person name="Kim K.M."/>
            <person name="Shin Y."/>
            <person name="Jung M."/>
            <person name="Lee S.J."/>
            <person name="Yim H.S."/>
            <person name="Lee J.H."/>
            <person name="Bhattacharya D."/>
            <person name="Yoon H.S."/>
        </authorList>
    </citation>
    <scope>NUCLEOTIDE SEQUENCE [LARGE SCALE GENOMIC DNA]</scope>
    <source>
        <strain evidence="6 7">SKKU-2015</strain>
        <tissue evidence="6">Whole body</tissue>
    </source>
</reference>
<dbReference type="PANTHER" id="PTHR11475:SF4">
    <property type="entry name" value="CHORION PEROXIDASE"/>
    <property type="match status" value="1"/>
</dbReference>
<name>A0A2V3IEC2_9FLOR</name>
<dbReference type="GO" id="GO:0006979">
    <property type="term" value="P:response to oxidative stress"/>
    <property type="evidence" value="ECO:0007669"/>
    <property type="project" value="InterPro"/>
</dbReference>
<dbReference type="PANTHER" id="PTHR11475">
    <property type="entry name" value="OXIDASE/PEROXIDASE"/>
    <property type="match status" value="1"/>
</dbReference>
<dbReference type="OrthoDB" id="823504at2759"/>
<dbReference type="GO" id="GO:0046872">
    <property type="term" value="F:metal ion binding"/>
    <property type="evidence" value="ECO:0007669"/>
    <property type="project" value="UniProtKB-KW"/>
</dbReference>
<dbReference type="AlphaFoldDB" id="A0A2V3IEC2"/>
<keyword evidence="2" id="KW-0964">Secreted</keyword>
<dbReference type="Pfam" id="PF03098">
    <property type="entry name" value="An_peroxidase"/>
    <property type="match status" value="2"/>
</dbReference>
<evidence type="ECO:0000256" key="5">
    <source>
        <dbReference type="SAM" id="SignalP"/>
    </source>
</evidence>
<dbReference type="InterPro" id="IPR010255">
    <property type="entry name" value="Haem_peroxidase_sf"/>
</dbReference>
<keyword evidence="5" id="KW-0732">Signal</keyword>
<organism evidence="6 7">
    <name type="scientific">Gracilariopsis chorda</name>
    <dbReference type="NCBI Taxonomy" id="448386"/>
    <lineage>
        <taxon>Eukaryota</taxon>
        <taxon>Rhodophyta</taxon>
        <taxon>Florideophyceae</taxon>
        <taxon>Rhodymeniophycidae</taxon>
        <taxon>Gracilariales</taxon>
        <taxon>Gracilariaceae</taxon>
        <taxon>Gracilariopsis</taxon>
    </lineage>
</organism>
<dbReference type="GO" id="GO:0020037">
    <property type="term" value="F:heme binding"/>
    <property type="evidence" value="ECO:0007669"/>
    <property type="project" value="InterPro"/>
</dbReference>
<dbReference type="GO" id="GO:0004601">
    <property type="term" value="F:peroxidase activity"/>
    <property type="evidence" value="ECO:0007669"/>
    <property type="project" value="InterPro"/>
</dbReference>
<keyword evidence="4" id="KW-0349">Heme</keyword>
<sequence length="637" mass="71105">MYSFTFAPLFFCALLPLVFAQAPRQNSRQRPQALELQAVQPGGFVEEQRVNVRCSPLFRQLDGVCTNPVFKLWGSTGRAQSSLFFTQTSVTPTGKGLPSARYISNTVCKQSKDVFNRRNLNELVVFFGQFVDHTFVATPASSEKMPIPIPNDDPIFANFSGGVLQFSRSQRAKVDILGIFGSSSDEVAKDIPSVVQQDPLLASKVPGVTAQSLGQAPKVALSAAQAAPSLQQVFRQVSAQESSPSYKPRQASIYYGAERPINSLSSALDLVTVYGPTVERNNAMRTFKNGKLKVSAGNLLPLNTAGLSNAPTADAFFFLAGDHRANEHPVLTSLHTIFVREHNRICDELKRIFFFLGDKYLYELAKLINTAQFQKIVFEEYYPAMVGKKLPSYTGFKYYKNVAIIDVFSTAAFRVGHTMVGNKISRAGKGNTPLKPLSFMEMFFRTAKQFTNVEEFLRGAATTNAQEVDVMVHDSLRNFLFTGIPEEGLAFDLVSLNLQRGRDHALPPLNAIRRRLGLPAHRSFSDITKNANVASSLSTVYRGDVNKVEAWVGMIAEDHVHGGSLGSTMSAMWERQFRNLRDGDRFYYMNDRFPGWLKRIPTVRRLFSRRSGLKDIILKNSDITRRELRGNVFFHRG</sequence>
<evidence type="ECO:0000256" key="3">
    <source>
        <dbReference type="ARBA" id="ARBA00023180"/>
    </source>
</evidence>
<feature type="signal peptide" evidence="5">
    <location>
        <begin position="1"/>
        <end position="20"/>
    </location>
</feature>
<proteinExistence type="predicted"/>
<dbReference type="InterPro" id="IPR037120">
    <property type="entry name" value="Haem_peroxidase_sf_animal"/>
</dbReference>
<keyword evidence="7" id="KW-1185">Reference proteome</keyword>
<evidence type="ECO:0000256" key="4">
    <source>
        <dbReference type="PIRSR" id="PIRSR619791-2"/>
    </source>
</evidence>
<feature type="chain" id="PRO_5016128263" evidence="5">
    <location>
        <begin position="21"/>
        <end position="637"/>
    </location>
</feature>
<evidence type="ECO:0000256" key="1">
    <source>
        <dbReference type="ARBA" id="ARBA00004613"/>
    </source>
</evidence>
<keyword evidence="4" id="KW-0408">Iron</keyword>
<gene>
    <name evidence="6" type="ORF">BWQ96_09874</name>
</gene>
<dbReference type="InterPro" id="IPR019791">
    <property type="entry name" value="Haem_peroxidase_animal"/>
</dbReference>
<protein>
    <submittedName>
        <fullName evidence="6">Peroxinectin A</fullName>
    </submittedName>
</protein>
<dbReference type="Proteomes" id="UP000247409">
    <property type="component" value="Unassembled WGS sequence"/>
</dbReference>
<dbReference type="EMBL" id="NBIV01000298">
    <property type="protein sequence ID" value="PXF40414.1"/>
    <property type="molecule type" value="Genomic_DNA"/>
</dbReference>
<accession>A0A2V3IEC2</accession>